<organism evidence="1 2">
    <name type="scientific">Bythopirellula polymerisocia</name>
    <dbReference type="NCBI Taxonomy" id="2528003"/>
    <lineage>
        <taxon>Bacteria</taxon>
        <taxon>Pseudomonadati</taxon>
        <taxon>Planctomycetota</taxon>
        <taxon>Planctomycetia</taxon>
        <taxon>Pirellulales</taxon>
        <taxon>Lacipirellulaceae</taxon>
        <taxon>Bythopirellula</taxon>
    </lineage>
</organism>
<protein>
    <submittedName>
        <fullName evidence="1">Uncharacterized protein</fullName>
    </submittedName>
</protein>
<accession>A0A5C6CW69</accession>
<dbReference type="Pfam" id="PF07913">
    <property type="entry name" value="DUF1678"/>
    <property type="match status" value="1"/>
</dbReference>
<evidence type="ECO:0000313" key="1">
    <source>
        <dbReference type="EMBL" id="TWU28105.1"/>
    </source>
</evidence>
<name>A0A5C6CW69_9BACT</name>
<proteinExistence type="predicted"/>
<comment type="caution">
    <text evidence="1">The sequence shown here is derived from an EMBL/GenBank/DDBJ whole genome shotgun (WGS) entry which is preliminary data.</text>
</comment>
<dbReference type="AlphaFoldDB" id="A0A5C6CW69"/>
<evidence type="ECO:0000313" key="2">
    <source>
        <dbReference type="Proteomes" id="UP000318437"/>
    </source>
</evidence>
<keyword evidence="2" id="KW-1185">Reference proteome</keyword>
<dbReference type="EMBL" id="SJPS01000002">
    <property type="protein sequence ID" value="TWU28105.1"/>
    <property type="molecule type" value="Genomic_DNA"/>
</dbReference>
<reference evidence="1 2" key="1">
    <citation type="submission" date="2019-02" db="EMBL/GenBank/DDBJ databases">
        <title>Deep-cultivation of Planctomycetes and their phenomic and genomic characterization uncovers novel biology.</title>
        <authorList>
            <person name="Wiegand S."/>
            <person name="Jogler M."/>
            <person name="Boedeker C."/>
            <person name="Pinto D."/>
            <person name="Vollmers J."/>
            <person name="Rivas-Marin E."/>
            <person name="Kohn T."/>
            <person name="Peeters S.H."/>
            <person name="Heuer A."/>
            <person name="Rast P."/>
            <person name="Oberbeckmann S."/>
            <person name="Bunk B."/>
            <person name="Jeske O."/>
            <person name="Meyerdierks A."/>
            <person name="Storesund J.E."/>
            <person name="Kallscheuer N."/>
            <person name="Luecker S."/>
            <person name="Lage O.M."/>
            <person name="Pohl T."/>
            <person name="Merkel B.J."/>
            <person name="Hornburger P."/>
            <person name="Mueller R.-W."/>
            <person name="Bruemmer F."/>
            <person name="Labrenz M."/>
            <person name="Spormann A.M."/>
            <person name="Op Den Camp H."/>
            <person name="Overmann J."/>
            <person name="Amann R."/>
            <person name="Jetten M.S.M."/>
            <person name="Mascher T."/>
            <person name="Medema M.H."/>
            <person name="Devos D.P."/>
            <person name="Kaster A.-K."/>
            <person name="Ovreas L."/>
            <person name="Rohde M."/>
            <person name="Galperin M.Y."/>
            <person name="Jogler C."/>
        </authorList>
    </citation>
    <scope>NUCLEOTIDE SEQUENCE [LARGE SCALE GENOMIC DNA]</scope>
    <source>
        <strain evidence="1 2">Pla144</strain>
    </source>
</reference>
<sequence>MSTTTGLVQMSYRQVRGETYGPYMSFRYRENGKQRSYYIGSSLSEQILALEIMHEKLEADRERHYMDSLLTKARQQLRESKTKWNKNSPKSDSL</sequence>
<dbReference type="InterPro" id="IPR012465">
    <property type="entry name" value="DUF1678"/>
</dbReference>
<dbReference type="RefSeq" id="WP_146449229.1">
    <property type="nucleotide sequence ID" value="NZ_SJPS01000002.1"/>
</dbReference>
<gene>
    <name evidence="1" type="ORF">Pla144_13920</name>
</gene>
<dbReference type="Proteomes" id="UP000318437">
    <property type="component" value="Unassembled WGS sequence"/>
</dbReference>